<reference evidence="5" key="1">
    <citation type="submission" date="2022-11" db="EMBL/GenBank/DDBJ databases">
        <title>Genome Sequence of Cubamyces cubensis.</title>
        <authorList>
            <person name="Buettner E."/>
        </authorList>
    </citation>
    <scope>NUCLEOTIDE SEQUENCE</scope>
    <source>
        <strain evidence="5">MPL-01</strain>
    </source>
</reference>
<dbReference type="GO" id="GO:0005634">
    <property type="term" value="C:nucleus"/>
    <property type="evidence" value="ECO:0007669"/>
    <property type="project" value="UniProtKB-SubCell"/>
</dbReference>
<evidence type="ECO:0000313" key="6">
    <source>
        <dbReference type="Proteomes" id="UP001215151"/>
    </source>
</evidence>
<keyword evidence="6" id="KW-1185">Reference proteome</keyword>
<feature type="region of interest" description="Disordered" evidence="4">
    <location>
        <begin position="1"/>
        <end position="51"/>
    </location>
</feature>
<accession>A0AAD7TUN3</accession>
<feature type="compositionally biased region" description="Polar residues" evidence="4">
    <location>
        <begin position="1"/>
        <end position="14"/>
    </location>
</feature>
<comment type="caution">
    <text evidence="5">The sequence shown here is derived from an EMBL/GenBank/DDBJ whole genome shotgun (WGS) entry which is preliminary data.</text>
</comment>
<gene>
    <name evidence="5" type="ORF">ONZ51_g5086</name>
</gene>
<evidence type="ECO:0000256" key="4">
    <source>
        <dbReference type="SAM" id="MobiDB-lite"/>
    </source>
</evidence>
<dbReference type="SUPFAM" id="SSF47762">
    <property type="entry name" value="PAH2 domain"/>
    <property type="match status" value="1"/>
</dbReference>
<sequence length="193" mass="22263">MSTRSKTPTSNRQLGQHEYVQTTPTRRRSSRTHAPSHAPSHAHAHAHSSSNYLARRNSWEDEMQITSLPDPRTPEHLSYNDIWTGPYAKLAQDAAAEFMRELQVAMRNRPREYRVFHDMLQRSARENSVEIDRILDMACQLFGRHAELVAQFNGMLPPGYRMETHPSYIAVFIPDGGWFEFPDGSRQYHGSAR</sequence>
<dbReference type="PROSITE" id="PS51477">
    <property type="entry name" value="PAH"/>
    <property type="match status" value="1"/>
</dbReference>
<proteinExistence type="predicted"/>
<keyword evidence="2 3" id="KW-0539">Nucleus</keyword>
<dbReference type="GO" id="GO:0006355">
    <property type="term" value="P:regulation of DNA-templated transcription"/>
    <property type="evidence" value="ECO:0007669"/>
    <property type="project" value="InterPro"/>
</dbReference>
<dbReference type="Gene3D" id="1.20.1160.11">
    <property type="entry name" value="Paired amphipathic helix"/>
    <property type="match status" value="1"/>
</dbReference>
<dbReference type="AlphaFoldDB" id="A0AAD7TUN3"/>
<dbReference type="InterPro" id="IPR003822">
    <property type="entry name" value="PAH"/>
</dbReference>
<evidence type="ECO:0000313" key="5">
    <source>
        <dbReference type="EMBL" id="KAJ8482878.1"/>
    </source>
</evidence>
<name>A0AAD7TUN3_9APHY</name>
<evidence type="ECO:0000256" key="2">
    <source>
        <dbReference type="ARBA" id="ARBA00023242"/>
    </source>
</evidence>
<protein>
    <submittedName>
        <fullName evidence="5">Uncharacterized protein</fullName>
    </submittedName>
</protein>
<evidence type="ECO:0000256" key="3">
    <source>
        <dbReference type="PROSITE-ProRule" id="PRU00810"/>
    </source>
</evidence>
<comment type="subcellular location">
    <subcellularLocation>
        <location evidence="1 3">Nucleus</location>
    </subcellularLocation>
</comment>
<evidence type="ECO:0000256" key="1">
    <source>
        <dbReference type="ARBA" id="ARBA00004123"/>
    </source>
</evidence>
<dbReference type="InterPro" id="IPR036600">
    <property type="entry name" value="PAH_sf"/>
</dbReference>
<dbReference type="Proteomes" id="UP001215151">
    <property type="component" value="Unassembled WGS sequence"/>
</dbReference>
<dbReference type="EMBL" id="JAPEVG010000105">
    <property type="protein sequence ID" value="KAJ8482878.1"/>
    <property type="molecule type" value="Genomic_DNA"/>
</dbReference>
<organism evidence="5 6">
    <name type="scientific">Trametes cubensis</name>
    <dbReference type="NCBI Taxonomy" id="1111947"/>
    <lineage>
        <taxon>Eukaryota</taxon>
        <taxon>Fungi</taxon>
        <taxon>Dikarya</taxon>
        <taxon>Basidiomycota</taxon>
        <taxon>Agaricomycotina</taxon>
        <taxon>Agaricomycetes</taxon>
        <taxon>Polyporales</taxon>
        <taxon>Polyporaceae</taxon>
        <taxon>Trametes</taxon>
    </lineage>
</organism>